<sequence length="192" mass="20773">MLLLASALTAGTVHAQSDNEALFSGTTRLACEALLCLSSSAGGSIGACSPALSHYFGIKKRKFSDTLSARLSFLQQCPVASQTPAMASLVQAISQGAGRCDAASLNQVLQTLKTDRRGRDYIEIGNTQPGYCSAYTGHAYTDLDATTPKYVGKPEDGGYWVEPGRYEAELVKYQAALEEKKKREREQYDSDW</sequence>
<evidence type="ECO:0000313" key="2">
    <source>
        <dbReference type="Proteomes" id="UP000545386"/>
    </source>
</evidence>
<dbReference type="EMBL" id="JACJUU010000001">
    <property type="protein sequence ID" value="MBC2768769.1"/>
    <property type="molecule type" value="Genomic_DNA"/>
</dbReference>
<comment type="caution">
    <text evidence="1">The sequence shown here is derived from an EMBL/GenBank/DDBJ whole genome shotgun (WGS) entry which is preliminary data.</text>
</comment>
<protein>
    <submittedName>
        <fullName evidence="1">Conjugal transfer protein TrbM</fullName>
    </submittedName>
</protein>
<dbReference type="Pfam" id="PF07424">
    <property type="entry name" value="TrbM"/>
    <property type="match status" value="1"/>
</dbReference>
<proteinExistence type="predicted"/>
<organism evidence="1 2">
    <name type="scientific">Pusillimonas minor</name>
    <dbReference type="NCBI Taxonomy" id="2697024"/>
    <lineage>
        <taxon>Bacteria</taxon>
        <taxon>Pseudomonadati</taxon>
        <taxon>Pseudomonadota</taxon>
        <taxon>Betaproteobacteria</taxon>
        <taxon>Burkholderiales</taxon>
        <taxon>Alcaligenaceae</taxon>
        <taxon>Pusillimonas</taxon>
    </lineage>
</organism>
<dbReference type="InterPro" id="IPR009989">
    <property type="entry name" value="TrbM"/>
</dbReference>
<dbReference type="AlphaFoldDB" id="A0A842HJC4"/>
<accession>A0A842HJC4</accession>
<evidence type="ECO:0000313" key="1">
    <source>
        <dbReference type="EMBL" id="MBC2768769.1"/>
    </source>
</evidence>
<keyword evidence="2" id="KW-1185">Reference proteome</keyword>
<name>A0A842HJC4_9BURK</name>
<gene>
    <name evidence="1" type="ORF">GTU67_02435</name>
</gene>
<dbReference type="Proteomes" id="UP000545386">
    <property type="component" value="Unassembled WGS sequence"/>
</dbReference>
<reference evidence="1 2" key="1">
    <citation type="submission" date="2020-08" db="EMBL/GenBank/DDBJ databases">
        <title>Paraeoetvoesia sp. YC-7-48 draft genome sequence.</title>
        <authorList>
            <person name="Yao L."/>
        </authorList>
    </citation>
    <scope>NUCLEOTIDE SEQUENCE [LARGE SCALE GENOMIC DNA]</scope>
    <source>
        <strain evidence="2">YC-7-48</strain>
    </source>
</reference>